<accession>A0ABQ5U0M1</accession>
<dbReference type="Pfam" id="PF20695">
    <property type="entry name" value="UbiD_N"/>
    <property type="match status" value="1"/>
</dbReference>
<feature type="domain" description="3-octaprenyl-4-hydroxybenzoate carboxy-lyase-like Rift-related" evidence="1">
    <location>
        <begin position="125"/>
        <end position="328"/>
    </location>
</feature>
<name>A0ABQ5U0M1_9PROT</name>
<dbReference type="RefSeq" id="WP_169559639.1">
    <property type="nucleotide sequence ID" value="NZ_BSNF01000001.1"/>
</dbReference>
<protein>
    <submittedName>
        <fullName evidence="4">3-polyprenyl-4-hydroxybenzoate decarboxylase</fullName>
    </submittedName>
</protein>
<dbReference type="Pfam" id="PF20696">
    <property type="entry name" value="UbiD_C"/>
    <property type="match status" value="1"/>
</dbReference>
<dbReference type="NCBIfam" id="TIGR00148">
    <property type="entry name" value="UbiD family decarboxylase"/>
    <property type="match status" value="1"/>
</dbReference>
<evidence type="ECO:0000259" key="1">
    <source>
        <dbReference type="Pfam" id="PF01977"/>
    </source>
</evidence>
<dbReference type="Gene3D" id="3.40.1670.10">
    <property type="entry name" value="UbiD C-terminal domain-like"/>
    <property type="match status" value="1"/>
</dbReference>
<dbReference type="Gene3D" id="1.20.5.570">
    <property type="entry name" value="Single helix bin"/>
    <property type="match status" value="1"/>
</dbReference>
<dbReference type="InterPro" id="IPR049381">
    <property type="entry name" value="UbiD-like_C"/>
</dbReference>
<dbReference type="InterPro" id="IPR049383">
    <property type="entry name" value="UbiD-like_N"/>
</dbReference>
<organism evidence="4 5">
    <name type="scientific">Sneathiella chinensis</name>
    <dbReference type="NCBI Taxonomy" id="349750"/>
    <lineage>
        <taxon>Bacteria</taxon>
        <taxon>Pseudomonadati</taxon>
        <taxon>Pseudomonadota</taxon>
        <taxon>Alphaproteobacteria</taxon>
        <taxon>Sneathiellales</taxon>
        <taxon>Sneathiellaceae</taxon>
        <taxon>Sneathiella</taxon>
    </lineage>
</organism>
<reference evidence="4" key="1">
    <citation type="journal article" date="2014" name="Int. J. Syst. Evol. Microbiol.">
        <title>Complete genome of a new Firmicutes species belonging to the dominant human colonic microbiota ('Ruminococcus bicirculans') reveals two chromosomes and a selective capacity to utilize plant glucans.</title>
        <authorList>
            <consortium name="NISC Comparative Sequencing Program"/>
            <person name="Wegmann U."/>
            <person name="Louis P."/>
            <person name="Goesmann A."/>
            <person name="Henrissat B."/>
            <person name="Duncan S.H."/>
            <person name="Flint H.J."/>
        </authorList>
    </citation>
    <scope>NUCLEOTIDE SEQUENCE</scope>
    <source>
        <strain evidence="4">NBRC 103408</strain>
    </source>
</reference>
<gene>
    <name evidence="4" type="ORF">GCM10007924_08830</name>
</gene>
<feature type="domain" description="3-octaprenyl-4-hydroxybenzoate carboxy-lyase-like N-terminal" evidence="2">
    <location>
        <begin position="10"/>
        <end position="91"/>
    </location>
</feature>
<evidence type="ECO:0000259" key="2">
    <source>
        <dbReference type="Pfam" id="PF20695"/>
    </source>
</evidence>
<dbReference type="InterPro" id="IPR048304">
    <property type="entry name" value="UbiD_Rift_dom"/>
</dbReference>
<comment type="caution">
    <text evidence="4">The sequence shown here is derived from an EMBL/GenBank/DDBJ whole genome shotgun (WGS) entry which is preliminary data.</text>
</comment>
<reference evidence="4" key="2">
    <citation type="submission" date="2023-01" db="EMBL/GenBank/DDBJ databases">
        <title>Draft genome sequence of Sneathiella chinensis strain NBRC 103408.</title>
        <authorList>
            <person name="Sun Q."/>
            <person name="Mori K."/>
        </authorList>
    </citation>
    <scope>NUCLEOTIDE SEQUENCE</scope>
    <source>
        <strain evidence="4">NBRC 103408</strain>
    </source>
</reference>
<dbReference type="PANTHER" id="PTHR30108">
    <property type="entry name" value="3-OCTAPRENYL-4-HYDROXYBENZOATE CARBOXY-LYASE-RELATED"/>
    <property type="match status" value="1"/>
</dbReference>
<dbReference type="SUPFAM" id="SSF50475">
    <property type="entry name" value="FMN-binding split barrel"/>
    <property type="match status" value="1"/>
</dbReference>
<dbReference type="EMBL" id="BSNF01000001">
    <property type="protein sequence ID" value="GLQ05662.1"/>
    <property type="molecule type" value="Genomic_DNA"/>
</dbReference>
<dbReference type="InterPro" id="IPR002830">
    <property type="entry name" value="UbiD"/>
</dbReference>
<dbReference type="Pfam" id="PF01977">
    <property type="entry name" value="UbiD"/>
    <property type="match status" value="1"/>
</dbReference>
<dbReference type="Proteomes" id="UP001161409">
    <property type="component" value="Unassembled WGS sequence"/>
</dbReference>
<evidence type="ECO:0000313" key="4">
    <source>
        <dbReference type="EMBL" id="GLQ05662.1"/>
    </source>
</evidence>
<evidence type="ECO:0000313" key="5">
    <source>
        <dbReference type="Proteomes" id="UP001161409"/>
    </source>
</evidence>
<sequence>MSYASLREFLDLLEKQDKLVRVTEPVSTDLEMTEIQTRLLAEDGPAVLFENPVNERGEPAGMPVLVNLFGTVDRVAMGMNRNPAELREVGETLAFLRQPEPPEGLREAMGMLPVLKTVLAMKPKTVRNAPCQEVVLTGDDINLDDLPIQTCWPGEPAPLITWPLVVTKGPGKGKTDDFNLGIYRMQKLGRDKTLMRWLKHRGGAQHHQRWGQEKKEPLPAAVVIGADPGTILAAVTPIPDNLSEYQFAGLLRGQKVELVDCKTVPLQVPATAEIVLEGYVSLEDYGPEGPYGDHTGYYNSVEDFPVFTITAITRRKNPIYLSTFTGRPPDEPSVLGEALNELFIPLIQQQFPEIVDFWLPPEGCSYRIAVISMKKAYAGHAKRVMMGAWSYLRQFMYTKFLIIVDDDIDARDWKDVMWAMSTRMDPVRDITMIENTPIDYLDFASPESGLGGKVGLDATNKLPPETKREWGEKIEMEQDVIDRVSDMWDRMGLPGTGKPIWK</sequence>
<feature type="domain" description="3-octaprenyl-4-hydroxybenzoate carboxy-lyase-like C-terminal" evidence="3">
    <location>
        <begin position="334"/>
        <end position="458"/>
    </location>
</feature>
<evidence type="ECO:0000259" key="3">
    <source>
        <dbReference type="Pfam" id="PF20696"/>
    </source>
</evidence>
<dbReference type="SUPFAM" id="SSF143968">
    <property type="entry name" value="UbiD C-terminal domain-like"/>
    <property type="match status" value="1"/>
</dbReference>
<keyword evidence="5" id="KW-1185">Reference proteome</keyword>
<dbReference type="PANTHER" id="PTHR30108:SF17">
    <property type="entry name" value="FERULIC ACID DECARBOXYLASE 1"/>
    <property type="match status" value="1"/>
</dbReference>
<proteinExistence type="predicted"/>